<comment type="caution">
    <text evidence="6">The sequence shown here is derived from an EMBL/GenBank/DDBJ whole genome shotgun (WGS) entry which is preliminary data.</text>
</comment>
<evidence type="ECO:0000256" key="3">
    <source>
        <dbReference type="ARBA" id="ARBA00055068"/>
    </source>
</evidence>
<dbReference type="RefSeq" id="WP_284056974.1">
    <property type="nucleotide sequence ID" value="NZ_JAMSLR010000004.1"/>
</dbReference>
<sequence>MSEEVLARPPVIGITPSPSTDTFSHGTFERYALSTNYARAIEHAGGIPIVLVPQLDHLSHLVRILDGVLLSGGGDIRPSRYGDSTVHPETYGIHDLRDEFELALARSALELDLPLLCICRGIQVLNVALGGTLIQDIGDQVPTTIEHRQQRREIPSTEPSHEVEIVPGSLLHAIYGDTVIAVNSFHHQALREVASELRVVGRAPDGIVEAVELAGRRFVLGVQWHPEMMFEAHPEHLKPFRALVEAAEARRAVLAFTEPVLGAGRGGERP</sequence>
<dbReference type="PROSITE" id="PS51273">
    <property type="entry name" value="GATASE_TYPE_1"/>
    <property type="match status" value="1"/>
</dbReference>
<dbReference type="GO" id="GO:0005829">
    <property type="term" value="C:cytosol"/>
    <property type="evidence" value="ECO:0007669"/>
    <property type="project" value="TreeGrafter"/>
</dbReference>
<dbReference type="InterPro" id="IPR044668">
    <property type="entry name" value="PuuD-like"/>
</dbReference>
<gene>
    <name evidence="6" type="ORF">NET02_08560</name>
</gene>
<reference evidence="6" key="1">
    <citation type="submission" date="2022-06" db="EMBL/GenBank/DDBJ databases">
        <title>CFH 74404 Thermomicrobiaceae sp.</title>
        <authorList>
            <person name="Ming H."/>
            <person name="Li W.-J."/>
            <person name="Zhao Z."/>
        </authorList>
    </citation>
    <scope>NUCLEOTIDE SEQUENCE</scope>
    <source>
        <strain evidence="6">CFH 74404</strain>
    </source>
</reference>
<evidence type="ECO:0000256" key="2">
    <source>
        <dbReference type="ARBA" id="ARBA00052718"/>
    </source>
</evidence>
<comment type="catalytic activity">
    <reaction evidence="2">
        <text>4-(gamma-L-glutamylamino)butanoate + H2O = 4-aminobutanoate + L-glutamate</text>
        <dbReference type="Rhea" id="RHEA:19737"/>
        <dbReference type="ChEBI" id="CHEBI:15377"/>
        <dbReference type="ChEBI" id="CHEBI:29985"/>
        <dbReference type="ChEBI" id="CHEBI:58800"/>
        <dbReference type="ChEBI" id="CHEBI:59888"/>
        <dbReference type="EC" id="3.5.1.94"/>
    </reaction>
</comment>
<dbReference type="PANTHER" id="PTHR43235">
    <property type="entry name" value="GLUTAMINE AMIDOTRANSFERASE PB2B2.05-RELATED"/>
    <property type="match status" value="1"/>
</dbReference>
<keyword evidence="7" id="KW-1185">Reference proteome</keyword>
<evidence type="ECO:0000313" key="6">
    <source>
        <dbReference type="EMBL" id="MCM8749194.1"/>
    </source>
</evidence>
<dbReference type="EC" id="3.5.1.94" evidence="5"/>
<evidence type="ECO:0000256" key="1">
    <source>
        <dbReference type="ARBA" id="ARBA00011083"/>
    </source>
</evidence>
<dbReference type="EMBL" id="JAMSLR010000004">
    <property type="protein sequence ID" value="MCM8749194.1"/>
    <property type="molecule type" value="Genomic_DNA"/>
</dbReference>
<dbReference type="GO" id="GO:0006598">
    <property type="term" value="P:polyamine catabolic process"/>
    <property type="evidence" value="ECO:0007669"/>
    <property type="project" value="TreeGrafter"/>
</dbReference>
<dbReference type="Gene3D" id="3.40.50.880">
    <property type="match status" value="1"/>
</dbReference>
<dbReference type="Proteomes" id="UP001165306">
    <property type="component" value="Unassembled WGS sequence"/>
</dbReference>
<organism evidence="6 7">
    <name type="scientific">Thermalbibacter longus</name>
    <dbReference type="NCBI Taxonomy" id="2951981"/>
    <lineage>
        <taxon>Bacteria</taxon>
        <taxon>Pseudomonadati</taxon>
        <taxon>Thermomicrobiota</taxon>
        <taxon>Thermomicrobia</taxon>
        <taxon>Thermomicrobiales</taxon>
        <taxon>Thermomicrobiaceae</taxon>
        <taxon>Thermalbibacter</taxon>
    </lineage>
</organism>
<dbReference type="AlphaFoldDB" id="A0AA41WAH3"/>
<evidence type="ECO:0000256" key="4">
    <source>
        <dbReference type="ARBA" id="ARBA00060634"/>
    </source>
</evidence>
<dbReference type="InterPro" id="IPR029062">
    <property type="entry name" value="Class_I_gatase-like"/>
</dbReference>
<dbReference type="InterPro" id="IPR011697">
    <property type="entry name" value="Peptidase_C26"/>
</dbReference>
<dbReference type="FunFam" id="3.40.50.880:FF:000030">
    <property type="entry name" value="Gamma-glutamyl-gamma-aminobutyrate hydrolase PuuD"/>
    <property type="match status" value="1"/>
</dbReference>
<dbReference type="SUPFAM" id="SSF52317">
    <property type="entry name" value="Class I glutamine amidotransferase-like"/>
    <property type="match status" value="1"/>
</dbReference>
<protein>
    <recommendedName>
        <fullName evidence="5">gamma-glutamyl-gamma-aminobutyrate hydrolase</fullName>
        <ecNumber evidence="5">3.5.1.94</ecNumber>
    </recommendedName>
</protein>
<name>A0AA41WAH3_9BACT</name>
<comment type="similarity">
    <text evidence="1">Belongs to the peptidase C26 family.</text>
</comment>
<evidence type="ECO:0000256" key="5">
    <source>
        <dbReference type="ARBA" id="ARBA00066788"/>
    </source>
</evidence>
<accession>A0AA41WAH3</accession>
<comment type="function">
    <text evidence="3">Involved in the breakdown of putrescine via hydrolysis of the gamma-glutamyl linkage of gamma-glutamyl-gamma-aminobutyrate.</text>
</comment>
<comment type="pathway">
    <text evidence="4">Amine and polyamine degradation; putrescine degradation; 4-aminobutanoate from putrescine: step 4/4.</text>
</comment>
<evidence type="ECO:0000313" key="7">
    <source>
        <dbReference type="Proteomes" id="UP001165306"/>
    </source>
</evidence>
<dbReference type="CDD" id="cd01745">
    <property type="entry name" value="GATase1_2"/>
    <property type="match status" value="1"/>
</dbReference>
<dbReference type="GO" id="GO:0033969">
    <property type="term" value="F:gamma-glutamyl-gamma-aminobutyrate hydrolase activity"/>
    <property type="evidence" value="ECO:0007669"/>
    <property type="project" value="UniProtKB-EC"/>
</dbReference>
<keyword evidence="6" id="KW-0378">Hydrolase</keyword>
<dbReference type="PANTHER" id="PTHR43235:SF1">
    <property type="entry name" value="GLUTAMINE AMIDOTRANSFERASE PB2B2.05-RELATED"/>
    <property type="match status" value="1"/>
</dbReference>
<proteinExistence type="inferred from homology"/>
<dbReference type="Pfam" id="PF07722">
    <property type="entry name" value="Peptidase_C26"/>
    <property type="match status" value="1"/>
</dbReference>